<evidence type="ECO:0000313" key="12">
    <source>
        <dbReference type="Proteomes" id="UP000054383"/>
    </source>
</evidence>
<dbReference type="PANTHER" id="PTHR37984:SF5">
    <property type="entry name" value="PROTEIN NYNRIN-LIKE"/>
    <property type="match status" value="1"/>
</dbReference>
<sequence length="1003" mass="115044">MKTRTWGRRGLPLNRNSMASANPTNPSAATGCIGTNRPCTAAEPRTENPINSSHAEKRPRTDTIPAEKRPSRFKLKDLYGGKTLTELETFIGRAESWFDRYPEWYNQYPHHKVGEASDNLNSKQFLNFNIYRKEREPEQITWEDFKAHLRRLFHDPELLRIAATRDHNDARQLEGQSVWEFARYLRTLEDQMDMQYTEEQRMKLLMVKVLRPIQDESQKYSEKPRTYEGTVQFLQKLEDAMPERQKIRNARRRDGQSSNGNEHRAVTNHRRAGARTPADKRGKYNQFPRRDEITAGRSSGENPKGRERGRPRSDQTRLTCNYCGKVGHWEKECYKKGFDTAALGIARENDPGGEQLLIMEAELPKLLGTAKVRTLIDSGAQGNFVNRKLAEKFPGIAGIAPRRVKAIDGRVVRTYGQHHTDIRVKDSNGLTRTSGHTLYTVDIDGYDMILDLRLYAARILEGDDGARTIETPPDVETFESDGLPLPDYLSDYADVFSEAAAGMLPEHAEHDHAIDLEPGTTPPHKPIYRLTETEREVLRDYLSKAQEKGWIRPSKSPAGAPILFVPKKDGELRLCVDYRGLNAITVKNRYPIPLVMETLDRFAGAKYFTKLDLKDAYHRIRIRTGDEWKTAFRTRYGHFEYQVMPFGLANALATFQAYVNKAMSDLLDTCVVVYLDDIVIYSTDLRTHEAQVREVMSRLRSHSLYCKRSKCSFGMDTIEYLGFIIGPQGITMDQERVRTIAEWPEPRSVKEVQSFLGFANFYRNFIPQFSRISTPLSELTKGPAGRAKRNSHKSSAISEFYMTPEARESFLNLKQAFQCEPVLRHYNPALPICIETDASGGALGAVITQLFEDTQWHPIAYWSRKLQGPEVRYEVHDSELLAIIEAFRHWRQYLEGSRHTIRVLTDHSNLRYFATTKELSRHQARWAEYLSAFDFNIEYRPGSKNPADAPSRRPDYMDGVEEDTTTLPTLQRKLQMGHFGKQEQKPISPQDQVISANMLAQGV</sequence>
<dbReference type="PROSITE" id="PS50878">
    <property type="entry name" value="RT_POL"/>
    <property type="match status" value="1"/>
</dbReference>
<evidence type="ECO:0000256" key="6">
    <source>
        <dbReference type="ARBA" id="ARBA00022918"/>
    </source>
</evidence>
<dbReference type="SUPFAM" id="SSF56672">
    <property type="entry name" value="DNA/RNA polymerases"/>
    <property type="match status" value="1"/>
</dbReference>
<dbReference type="GO" id="GO:0008270">
    <property type="term" value="F:zinc ion binding"/>
    <property type="evidence" value="ECO:0007669"/>
    <property type="project" value="UniProtKB-KW"/>
</dbReference>
<keyword evidence="1" id="KW-0808">Transferase</keyword>
<dbReference type="PROSITE" id="PS51257">
    <property type="entry name" value="PROKAR_LIPOPROTEIN"/>
    <property type="match status" value="1"/>
</dbReference>
<dbReference type="SUPFAM" id="SSF57756">
    <property type="entry name" value="Retrovirus zinc finger-like domains"/>
    <property type="match status" value="1"/>
</dbReference>
<dbReference type="EMBL" id="CVMT01000004">
    <property type="protein sequence ID" value="CRG88523.1"/>
    <property type="molecule type" value="Genomic_DNA"/>
</dbReference>
<feature type="compositionally biased region" description="Basic and acidic residues" evidence="8">
    <location>
        <begin position="277"/>
        <end position="294"/>
    </location>
</feature>
<dbReference type="SMART" id="SM00343">
    <property type="entry name" value="ZnF_C2HC"/>
    <property type="match status" value="1"/>
</dbReference>
<dbReference type="Gene3D" id="3.10.10.10">
    <property type="entry name" value="HIV Type 1 Reverse Transcriptase, subunit A, domain 1"/>
    <property type="match status" value="1"/>
</dbReference>
<evidence type="ECO:0000256" key="7">
    <source>
        <dbReference type="PROSITE-ProRule" id="PRU00047"/>
    </source>
</evidence>
<dbReference type="FunFam" id="3.30.70.270:FF:000020">
    <property type="entry name" value="Transposon Tf2-6 polyprotein-like Protein"/>
    <property type="match status" value="1"/>
</dbReference>
<keyword evidence="5" id="KW-0378">Hydrolase</keyword>
<reference evidence="11 12" key="1">
    <citation type="submission" date="2015-04" db="EMBL/GenBank/DDBJ databases">
        <authorList>
            <person name="Syromyatnikov M.Y."/>
            <person name="Popov V.N."/>
        </authorList>
    </citation>
    <scope>NUCLEOTIDE SEQUENCE [LARGE SCALE GENOMIC DNA]</scope>
    <source>
        <strain evidence="11">WF-38-12</strain>
    </source>
</reference>
<dbReference type="InterPro" id="IPR050951">
    <property type="entry name" value="Retrovirus_Pol_polyprotein"/>
</dbReference>
<dbReference type="InterPro" id="IPR036875">
    <property type="entry name" value="Znf_CCHC_sf"/>
</dbReference>
<dbReference type="InterPro" id="IPR000477">
    <property type="entry name" value="RT_dom"/>
</dbReference>
<proteinExistence type="predicted"/>
<evidence type="ECO:0000256" key="1">
    <source>
        <dbReference type="ARBA" id="ARBA00022679"/>
    </source>
</evidence>
<dbReference type="Gene3D" id="4.10.60.10">
    <property type="entry name" value="Zinc finger, CCHC-type"/>
    <property type="match status" value="1"/>
</dbReference>
<dbReference type="CDD" id="cd09274">
    <property type="entry name" value="RNase_HI_RT_Ty3"/>
    <property type="match status" value="1"/>
</dbReference>
<name>A0A0U1LYV8_TALIS</name>
<dbReference type="PANTHER" id="PTHR37984">
    <property type="entry name" value="PROTEIN CBG26694"/>
    <property type="match status" value="1"/>
</dbReference>
<keyword evidence="3" id="KW-0540">Nuclease</keyword>
<evidence type="ECO:0000256" key="4">
    <source>
        <dbReference type="ARBA" id="ARBA00022759"/>
    </source>
</evidence>
<dbReference type="GO" id="GO:0004519">
    <property type="term" value="F:endonuclease activity"/>
    <property type="evidence" value="ECO:0007669"/>
    <property type="project" value="UniProtKB-KW"/>
</dbReference>
<keyword evidence="7" id="KW-0479">Metal-binding</keyword>
<dbReference type="PROSITE" id="PS50158">
    <property type="entry name" value="ZF_CCHC"/>
    <property type="match status" value="1"/>
</dbReference>
<evidence type="ECO:0000256" key="3">
    <source>
        <dbReference type="ARBA" id="ARBA00022722"/>
    </source>
</evidence>
<feature type="compositionally biased region" description="Basic and acidic residues" evidence="8">
    <location>
        <begin position="54"/>
        <end position="69"/>
    </location>
</feature>
<dbReference type="Gene3D" id="3.30.70.270">
    <property type="match status" value="2"/>
</dbReference>
<dbReference type="Proteomes" id="UP000054383">
    <property type="component" value="Unassembled WGS sequence"/>
</dbReference>
<keyword evidence="7" id="KW-0862">Zinc</keyword>
<keyword evidence="4" id="KW-0255">Endonuclease</keyword>
<feature type="domain" description="CCHC-type" evidence="9">
    <location>
        <begin position="320"/>
        <end position="333"/>
    </location>
</feature>
<dbReference type="GO" id="GO:0016787">
    <property type="term" value="F:hydrolase activity"/>
    <property type="evidence" value="ECO:0007669"/>
    <property type="project" value="UniProtKB-KW"/>
</dbReference>
<dbReference type="InterPro" id="IPR041373">
    <property type="entry name" value="RT_RNaseH"/>
</dbReference>
<dbReference type="GO" id="GO:0003676">
    <property type="term" value="F:nucleic acid binding"/>
    <property type="evidence" value="ECO:0007669"/>
    <property type="project" value="InterPro"/>
</dbReference>
<dbReference type="Pfam" id="PF17917">
    <property type="entry name" value="RT_RNaseH"/>
    <property type="match status" value="1"/>
</dbReference>
<gene>
    <name evidence="11" type="ORF">PISL3812_05554</name>
</gene>
<dbReference type="InterPro" id="IPR043128">
    <property type="entry name" value="Rev_trsase/Diguanyl_cyclase"/>
</dbReference>
<keyword evidence="2" id="KW-0548">Nucleotidyltransferase</keyword>
<feature type="region of interest" description="Disordered" evidence="8">
    <location>
        <begin position="248"/>
        <end position="316"/>
    </location>
</feature>
<feature type="region of interest" description="Disordered" evidence="8">
    <location>
        <begin position="1"/>
        <end position="69"/>
    </location>
</feature>
<dbReference type="InterPro" id="IPR001878">
    <property type="entry name" value="Znf_CCHC"/>
</dbReference>
<feature type="compositionally biased region" description="Basic and acidic residues" evidence="8">
    <location>
        <begin position="303"/>
        <end position="315"/>
    </location>
</feature>
<evidence type="ECO:0000313" key="11">
    <source>
        <dbReference type="EMBL" id="CRG88523.1"/>
    </source>
</evidence>
<dbReference type="GO" id="GO:0003964">
    <property type="term" value="F:RNA-directed DNA polymerase activity"/>
    <property type="evidence" value="ECO:0007669"/>
    <property type="project" value="UniProtKB-KW"/>
</dbReference>
<feature type="domain" description="Reverse transcriptase" evidence="10">
    <location>
        <begin position="546"/>
        <end position="725"/>
    </location>
</feature>
<keyword evidence="6" id="KW-0695">RNA-directed DNA polymerase</keyword>
<dbReference type="CDD" id="cd01647">
    <property type="entry name" value="RT_LTR"/>
    <property type="match status" value="1"/>
</dbReference>
<keyword evidence="12" id="KW-1185">Reference proteome</keyword>
<evidence type="ECO:0000256" key="8">
    <source>
        <dbReference type="SAM" id="MobiDB-lite"/>
    </source>
</evidence>
<accession>A0A0U1LYV8</accession>
<evidence type="ECO:0000259" key="9">
    <source>
        <dbReference type="PROSITE" id="PS50158"/>
    </source>
</evidence>
<protein>
    <submittedName>
        <fullName evidence="11">Retrotransposable element Tf2 155 kDa protein type 3</fullName>
    </submittedName>
</protein>
<dbReference type="Pfam" id="PF00078">
    <property type="entry name" value="RVT_1"/>
    <property type="match status" value="1"/>
</dbReference>
<organism evidence="11 12">
    <name type="scientific">Talaromyces islandicus</name>
    <name type="common">Penicillium islandicum</name>
    <dbReference type="NCBI Taxonomy" id="28573"/>
    <lineage>
        <taxon>Eukaryota</taxon>
        <taxon>Fungi</taxon>
        <taxon>Dikarya</taxon>
        <taxon>Ascomycota</taxon>
        <taxon>Pezizomycotina</taxon>
        <taxon>Eurotiomycetes</taxon>
        <taxon>Eurotiomycetidae</taxon>
        <taxon>Eurotiales</taxon>
        <taxon>Trichocomaceae</taxon>
        <taxon>Talaromyces</taxon>
        <taxon>Talaromyces sect. Islandici</taxon>
    </lineage>
</organism>
<dbReference type="OrthoDB" id="5417660at2759"/>
<dbReference type="InterPro" id="IPR043502">
    <property type="entry name" value="DNA/RNA_pol_sf"/>
</dbReference>
<feature type="compositionally biased region" description="Polar residues" evidence="8">
    <location>
        <begin position="14"/>
        <end position="28"/>
    </location>
</feature>
<dbReference type="CDD" id="cd00303">
    <property type="entry name" value="retropepsin_like"/>
    <property type="match status" value="1"/>
</dbReference>
<dbReference type="AlphaFoldDB" id="A0A0U1LYV8"/>
<keyword evidence="7" id="KW-0863">Zinc-finger</keyword>
<evidence type="ECO:0000256" key="5">
    <source>
        <dbReference type="ARBA" id="ARBA00022801"/>
    </source>
</evidence>
<evidence type="ECO:0000259" key="10">
    <source>
        <dbReference type="PROSITE" id="PS50878"/>
    </source>
</evidence>
<evidence type="ECO:0000256" key="2">
    <source>
        <dbReference type="ARBA" id="ARBA00022695"/>
    </source>
</evidence>
<dbReference type="STRING" id="28573.A0A0U1LYV8"/>